<sequence>MNTTPRGAIDKAFDLLNAFGSDGSTGVGVSELARRANLSKSTAFRLLATLVANGAVEKAGDLYRIGPLFFNLTRTENDVDHSDIREILTPFLSSIFERTRQTCHLGYVVGTDVFYANKLFSLRSVQAPSRIGGRVPAFCTGVGKAIIAWDEGKIDAVIAAGLPQWTPYTITDPDDLRAVLATVREDGVAYDRQEISLGLNCVAAPIFDHGHVPVAAISVSGPCVDFKPEEYKDVVKKVAAAASRAYINLRK</sequence>
<name>A0A7T0KF10_9CORY</name>
<dbReference type="GO" id="GO:0045892">
    <property type="term" value="P:negative regulation of DNA-templated transcription"/>
    <property type="evidence" value="ECO:0007669"/>
    <property type="project" value="TreeGrafter"/>
</dbReference>
<dbReference type="InterPro" id="IPR036390">
    <property type="entry name" value="WH_DNA-bd_sf"/>
</dbReference>
<dbReference type="KEGG" id="cliz:G7Y31_11630"/>
<dbReference type="RefSeq" id="WP_165009985.1">
    <property type="nucleotide sequence ID" value="NZ_CP064954.1"/>
</dbReference>
<dbReference type="Pfam" id="PF09339">
    <property type="entry name" value="HTH_IclR"/>
    <property type="match status" value="1"/>
</dbReference>
<dbReference type="SUPFAM" id="SSF46785">
    <property type="entry name" value="Winged helix' DNA-binding domain"/>
    <property type="match status" value="1"/>
</dbReference>
<keyword evidence="7" id="KW-1185">Reference proteome</keyword>
<dbReference type="SUPFAM" id="SSF55781">
    <property type="entry name" value="GAF domain-like"/>
    <property type="match status" value="1"/>
</dbReference>
<dbReference type="Proteomes" id="UP000594681">
    <property type="component" value="Chromosome"/>
</dbReference>
<evidence type="ECO:0000256" key="2">
    <source>
        <dbReference type="ARBA" id="ARBA00023125"/>
    </source>
</evidence>
<reference evidence="6 7" key="1">
    <citation type="submission" date="2020-11" db="EMBL/GenBank/DDBJ databases">
        <title>Corynebacterium sp. ZJ-599.</title>
        <authorList>
            <person name="Zhou J."/>
        </authorList>
    </citation>
    <scope>NUCLEOTIDE SEQUENCE [LARGE SCALE GENOMIC DNA]</scope>
    <source>
        <strain evidence="6 7">ZJ-599</strain>
    </source>
</reference>
<dbReference type="Gene3D" id="3.30.450.40">
    <property type="match status" value="1"/>
</dbReference>
<dbReference type="EMBL" id="CP064954">
    <property type="protein sequence ID" value="QPK79121.1"/>
    <property type="molecule type" value="Genomic_DNA"/>
</dbReference>
<accession>A0A7T0KF10</accession>
<dbReference type="InterPro" id="IPR050707">
    <property type="entry name" value="HTH_MetabolicPath_Reg"/>
</dbReference>
<keyword evidence="1" id="KW-0805">Transcription regulation</keyword>
<dbReference type="GO" id="GO:0003677">
    <property type="term" value="F:DNA binding"/>
    <property type="evidence" value="ECO:0007669"/>
    <property type="project" value="UniProtKB-KW"/>
</dbReference>
<dbReference type="GO" id="GO:0003700">
    <property type="term" value="F:DNA-binding transcription factor activity"/>
    <property type="evidence" value="ECO:0007669"/>
    <property type="project" value="TreeGrafter"/>
</dbReference>
<evidence type="ECO:0000313" key="7">
    <source>
        <dbReference type="Proteomes" id="UP000594681"/>
    </source>
</evidence>
<evidence type="ECO:0000256" key="1">
    <source>
        <dbReference type="ARBA" id="ARBA00023015"/>
    </source>
</evidence>
<evidence type="ECO:0000259" key="4">
    <source>
        <dbReference type="PROSITE" id="PS51077"/>
    </source>
</evidence>
<evidence type="ECO:0000256" key="3">
    <source>
        <dbReference type="ARBA" id="ARBA00023163"/>
    </source>
</evidence>
<dbReference type="PROSITE" id="PS51077">
    <property type="entry name" value="HTH_ICLR"/>
    <property type="match status" value="1"/>
</dbReference>
<evidence type="ECO:0000313" key="6">
    <source>
        <dbReference type="EMBL" id="QPK79121.1"/>
    </source>
</evidence>
<dbReference type="InterPro" id="IPR014757">
    <property type="entry name" value="Tscrpt_reg_IclR_C"/>
</dbReference>
<evidence type="ECO:0000259" key="5">
    <source>
        <dbReference type="PROSITE" id="PS51078"/>
    </source>
</evidence>
<dbReference type="AlphaFoldDB" id="A0A7T0KF10"/>
<protein>
    <submittedName>
        <fullName evidence="6">IclR family transcriptional regulator</fullName>
    </submittedName>
</protein>
<proteinExistence type="predicted"/>
<dbReference type="SMART" id="SM00346">
    <property type="entry name" value="HTH_ICLR"/>
    <property type="match status" value="1"/>
</dbReference>
<dbReference type="PROSITE" id="PS51078">
    <property type="entry name" value="ICLR_ED"/>
    <property type="match status" value="1"/>
</dbReference>
<dbReference type="Gene3D" id="1.10.10.10">
    <property type="entry name" value="Winged helix-like DNA-binding domain superfamily/Winged helix DNA-binding domain"/>
    <property type="match status" value="1"/>
</dbReference>
<organism evidence="6 7">
    <name type="scientific">Corynebacterium lizhenjunii</name>
    <dbReference type="NCBI Taxonomy" id="2709394"/>
    <lineage>
        <taxon>Bacteria</taxon>
        <taxon>Bacillati</taxon>
        <taxon>Actinomycetota</taxon>
        <taxon>Actinomycetes</taxon>
        <taxon>Mycobacteriales</taxon>
        <taxon>Corynebacteriaceae</taxon>
        <taxon>Corynebacterium</taxon>
    </lineage>
</organism>
<feature type="domain" description="IclR-ED" evidence="5">
    <location>
        <begin position="61"/>
        <end position="251"/>
    </location>
</feature>
<dbReference type="PANTHER" id="PTHR30136:SF24">
    <property type="entry name" value="HTH-TYPE TRANSCRIPTIONAL REPRESSOR ALLR"/>
    <property type="match status" value="1"/>
</dbReference>
<dbReference type="Pfam" id="PF01614">
    <property type="entry name" value="IclR_C"/>
    <property type="match status" value="1"/>
</dbReference>
<dbReference type="InterPro" id="IPR029016">
    <property type="entry name" value="GAF-like_dom_sf"/>
</dbReference>
<dbReference type="InterPro" id="IPR036388">
    <property type="entry name" value="WH-like_DNA-bd_sf"/>
</dbReference>
<dbReference type="PANTHER" id="PTHR30136">
    <property type="entry name" value="HELIX-TURN-HELIX TRANSCRIPTIONAL REGULATOR, ICLR FAMILY"/>
    <property type="match status" value="1"/>
</dbReference>
<keyword evidence="2" id="KW-0238">DNA-binding</keyword>
<keyword evidence="3" id="KW-0804">Transcription</keyword>
<gene>
    <name evidence="6" type="ORF">G7Y31_11630</name>
</gene>
<dbReference type="InterPro" id="IPR005471">
    <property type="entry name" value="Tscrpt_reg_IclR_N"/>
</dbReference>
<feature type="domain" description="HTH iclR-type" evidence="4">
    <location>
        <begin position="6"/>
        <end position="67"/>
    </location>
</feature>